<name>A0ABT7YLT6_9ACTN</name>
<evidence type="ECO:0000256" key="4">
    <source>
        <dbReference type="ARBA" id="ARBA00023136"/>
    </source>
</evidence>
<feature type="transmembrane region" description="Helical" evidence="5">
    <location>
        <begin position="60"/>
        <end position="81"/>
    </location>
</feature>
<feature type="domain" description="RDD" evidence="6">
    <location>
        <begin position="21"/>
        <end position="123"/>
    </location>
</feature>
<accession>A0ABT7YLT6</accession>
<evidence type="ECO:0000313" key="7">
    <source>
        <dbReference type="EMBL" id="MDN3239606.1"/>
    </source>
</evidence>
<proteinExistence type="predicted"/>
<evidence type="ECO:0000313" key="8">
    <source>
        <dbReference type="Proteomes" id="UP001171902"/>
    </source>
</evidence>
<dbReference type="Proteomes" id="UP001171902">
    <property type="component" value="Unassembled WGS sequence"/>
</dbReference>
<evidence type="ECO:0000256" key="3">
    <source>
        <dbReference type="ARBA" id="ARBA00022989"/>
    </source>
</evidence>
<protein>
    <submittedName>
        <fullName evidence="7">RDD family protein</fullName>
    </submittedName>
</protein>
<dbReference type="InterPro" id="IPR010432">
    <property type="entry name" value="RDD"/>
</dbReference>
<evidence type="ECO:0000256" key="5">
    <source>
        <dbReference type="SAM" id="Phobius"/>
    </source>
</evidence>
<dbReference type="RefSeq" id="WP_289956494.1">
    <property type="nucleotide sequence ID" value="NZ_JAUEMJ010000002.1"/>
</dbReference>
<keyword evidence="2 5" id="KW-0812">Transmembrane</keyword>
<comment type="subcellular location">
    <subcellularLocation>
        <location evidence="1">Membrane</location>
        <topology evidence="1">Multi-pass membrane protein</topology>
    </subcellularLocation>
</comment>
<gene>
    <name evidence="7" type="ORF">QWI33_07710</name>
</gene>
<dbReference type="Pfam" id="PF06271">
    <property type="entry name" value="RDD"/>
    <property type="match status" value="1"/>
</dbReference>
<organism evidence="7 8">
    <name type="scientific">Glycomyces tritici</name>
    <dbReference type="NCBI Taxonomy" id="2665176"/>
    <lineage>
        <taxon>Bacteria</taxon>
        <taxon>Bacillati</taxon>
        <taxon>Actinomycetota</taxon>
        <taxon>Actinomycetes</taxon>
        <taxon>Glycomycetales</taxon>
        <taxon>Glycomycetaceae</taxon>
        <taxon>Glycomyces</taxon>
    </lineage>
</organism>
<sequence>MAASKIQTFGNGTPYIPAGGWASLFAWLIDFVVFVLGFAFAFVAFVIVDQSRPETQQISDGGAVIIALVLLFAVPLVYGLWFRNGRALGGACTGTRLVRNRDGGRIGAKGPWAMLVRTILLPLLVAAVVTGGGLGPGGEPARTSIDVARTRRLQEEGYPLTPRDPSQV</sequence>
<keyword evidence="3 5" id="KW-1133">Transmembrane helix</keyword>
<evidence type="ECO:0000256" key="1">
    <source>
        <dbReference type="ARBA" id="ARBA00004141"/>
    </source>
</evidence>
<keyword evidence="8" id="KW-1185">Reference proteome</keyword>
<comment type="caution">
    <text evidence="7">The sequence shown here is derived from an EMBL/GenBank/DDBJ whole genome shotgun (WGS) entry which is preliminary data.</text>
</comment>
<reference evidence="7" key="1">
    <citation type="submission" date="2023-06" db="EMBL/GenBank/DDBJ databases">
        <title>Gycomyces niveus sp.nov., a novel actinomycete isolated from soil in Shouguang.</title>
        <authorList>
            <person name="Yang X."/>
            <person name="Zhao J."/>
        </authorList>
    </citation>
    <scope>NUCLEOTIDE SEQUENCE</scope>
    <source>
        <strain evidence="7">NEAU C2</strain>
    </source>
</reference>
<feature type="transmembrane region" description="Helical" evidence="5">
    <location>
        <begin position="112"/>
        <end position="134"/>
    </location>
</feature>
<dbReference type="EMBL" id="JAUEMJ010000002">
    <property type="protein sequence ID" value="MDN3239606.1"/>
    <property type="molecule type" value="Genomic_DNA"/>
</dbReference>
<evidence type="ECO:0000256" key="2">
    <source>
        <dbReference type="ARBA" id="ARBA00022692"/>
    </source>
</evidence>
<keyword evidence="4 5" id="KW-0472">Membrane</keyword>
<evidence type="ECO:0000259" key="6">
    <source>
        <dbReference type="Pfam" id="PF06271"/>
    </source>
</evidence>
<feature type="transmembrane region" description="Helical" evidence="5">
    <location>
        <begin position="24"/>
        <end position="48"/>
    </location>
</feature>